<dbReference type="Pfam" id="PF14273">
    <property type="entry name" value="DUF4360"/>
    <property type="match status" value="1"/>
</dbReference>
<name>A0A8J3BLW7_9ACTN</name>
<comment type="caution">
    <text evidence="1">The sequence shown here is derived from an EMBL/GenBank/DDBJ whole genome shotgun (WGS) entry which is preliminary data.</text>
</comment>
<keyword evidence="2" id="KW-1185">Reference proteome</keyword>
<dbReference type="InterPro" id="IPR025649">
    <property type="entry name" value="DUF4360"/>
</dbReference>
<reference evidence="1" key="2">
    <citation type="submission" date="2020-09" db="EMBL/GenBank/DDBJ databases">
        <authorList>
            <person name="Sun Q."/>
            <person name="Ohkuma M."/>
        </authorList>
    </citation>
    <scope>NUCLEOTIDE SEQUENCE</scope>
    <source>
        <strain evidence="1">JCM 3091</strain>
    </source>
</reference>
<dbReference type="EMBL" id="BMQC01000003">
    <property type="protein sequence ID" value="GGK20543.1"/>
    <property type="molecule type" value="Genomic_DNA"/>
</dbReference>
<evidence type="ECO:0000313" key="2">
    <source>
        <dbReference type="Proteomes" id="UP000662200"/>
    </source>
</evidence>
<dbReference type="Proteomes" id="UP000662200">
    <property type="component" value="Unassembled WGS sequence"/>
</dbReference>
<accession>A0A8J3BLW7</accession>
<sequence length="193" mass="19831">MRRLAYSVGVLAALLASETGVGRAAQAAGAEPVVTMQVAEVSGSGCDRGNTTISTLPDRTEVVVGFSALSIRPASRWRTLDCAVRGSISVPAGYRATFVFFNAAAGYAAGSATLRQTRTFAAAPPTAGTRIFGPTFDDIFRVHNSDTPGGLIPCGGTIPFVNKIDLAAEAGATLSVDSFDIATSPDTVVLTKC</sequence>
<organism evidence="1 2">
    <name type="scientific">Pilimelia terevasa</name>
    <dbReference type="NCBI Taxonomy" id="53372"/>
    <lineage>
        <taxon>Bacteria</taxon>
        <taxon>Bacillati</taxon>
        <taxon>Actinomycetota</taxon>
        <taxon>Actinomycetes</taxon>
        <taxon>Micromonosporales</taxon>
        <taxon>Micromonosporaceae</taxon>
        <taxon>Pilimelia</taxon>
    </lineage>
</organism>
<reference evidence="1" key="1">
    <citation type="journal article" date="2014" name="Int. J. Syst. Evol. Microbiol.">
        <title>Complete genome sequence of Corynebacterium casei LMG S-19264T (=DSM 44701T), isolated from a smear-ripened cheese.</title>
        <authorList>
            <consortium name="US DOE Joint Genome Institute (JGI-PGF)"/>
            <person name="Walter F."/>
            <person name="Albersmeier A."/>
            <person name="Kalinowski J."/>
            <person name="Ruckert C."/>
        </authorList>
    </citation>
    <scope>NUCLEOTIDE SEQUENCE</scope>
    <source>
        <strain evidence="1">JCM 3091</strain>
    </source>
</reference>
<protein>
    <submittedName>
        <fullName evidence="1">Uncharacterized protein</fullName>
    </submittedName>
</protein>
<dbReference type="AlphaFoldDB" id="A0A8J3BLW7"/>
<proteinExistence type="predicted"/>
<evidence type="ECO:0000313" key="1">
    <source>
        <dbReference type="EMBL" id="GGK20543.1"/>
    </source>
</evidence>
<gene>
    <name evidence="1" type="ORF">GCM10010124_11430</name>
</gene>